<sequence>MDLSLTSVWPIVVLRLSALGEFLPIPDISQLISSMVAEEIKNTVQASLLKVEVRDYNPVQHERGFHKNLDSLVKESLQFGAILPKSKGNSELDWGLSPQ</sequence>
<dbReference type="AlphaFoldDB" id="A0A830BU28"/>
<organism evidence="1 2">
    <name type="scientific">Phtheirospermum japonicum</name>
    <dbReference type="NCBI Taxonomy" id="374723"/>
    <lineage>
        <taxon>Eukaryota</taxon>
        <taxon>Viridiplantae</taxon>
        <taxon>Streptophyta</taxon>
        <taxon>Embryophyta</taxon>
        <taxon>Tracheophyta</taxon>
        <taxon>Spermatophyta</taxon>
        <taxon>Magnoliopsida</taxon>
        <taxon>eudicotyledons</taxon>
        <taxon>Gunneridae</taxon>
        <taxon>Pentapetalae</taxon>
        <taxon>asterids</taxon>
        <taxon>lamiids</taxon>
        <taxon>Lamiales</taxon>
        <taxon>Orobanchaceae</taxon>
        <taxon>Orobanchaceae incertae sedis</taxon>
        <taxon>Phtheirospermum</taxon>
    </lineage>
</organism>
<gene>
    <name evidence="1" type="ORF">PHJA_001238000</name>
</gene>
<dbReference type="PANTHER" id="PTHR38390">
    <property type="entry name" value="OS01G0103900 PROTEIN"/>
    <property type="match status" value="1"/>
</dbReference>
<accession>A0A830BU28</accession>
<evidence type="ECO:0000313" key="2">
    <source>
        <dbReference type="Proteomes" id="UP000653305"/>
    </source>
</evidence>
<comment type="caution">
    <text evidence="1">The sequence shown here is derived from an EMBL/GenBank/DDBJ whole genome shotgun (WGS) entry which is preliminary data.</text>
</comment>
<reference evidence="1" key="1">
    <citation type="submission" date="2020-07" db="EMBL/GenBank/DDBJ databases">
        <title>Ethylene signaling mediates host invasion by parasitic plants.</title>
        <authorList>
            <person name="Yoshida S."/>
        </authorList>
    </citation>
    <scope>NUCLEOTIDE SEQUENCE</scope>
    <source>
        <strain evidence="1">Okayama</strain>
    </source>
</reference>
<dbReference type="Proteomes" id="UP000653305">
    <property type="component" value="Unassembled WGS sequence"/>
</dbReference>
<dbReference type="EMBL" id="BMAC01000230">
    <property type="protein sequence ID" value="GFP90940.1"/>
    <property type="molecule type" value="Genomic_DNA"/>
</dbReference>
<proteinExistence type="predicted"/>
<dbReference type="OrthoDB" id="1906673at2759"/>
<dbReference type="PANTHER" id="PTHR38390:SF2">
    <property type="entry name" value="OS01G0103900 PROTEIN"/>
    <property type="match status" value="1"/>
</dbReference>
<name>A0A830BU28_9LAMI</name>
<evidence type="ECO:0000313" key="1">
    <source>
        <dbReference type="EMBL" id="GFP90940.1"/>
    </source>
</evidence>
<keyword evidence="2" id="KW-1185">Reference proteome</keyword>
<protein>
    <submittedName>
        <fullName evidence="1">Uncharacterized protein</fullName>
    </submittedName>
</protein>